<evidence type="ECO:0000259" key="7">
    <source>
        <dbReference type="PROSITE" id="PS51918"/>
    </source>
</evidence>
<comment type="caution">
    <text evidence="8">The sequence shown here is derived from an EMBL/GenBank/DDBJ whole genome shotgun (WGS) entry which is preliminary data.</text>
</comment>
<dbReference type="PANTHER" id="PTHR43409:SF16">
    <property type="entry name" value="SLR0320 PROTEIN"/>
    <property type="match status" value="1"/>
</dbReference>
<dbReference type="SUPFAM" id="SSF52242">
    <property type="entry name" value="Cobalamin (vitamin B12)-binding domain"/>
    <property type="match status" value="1"/>
</dbReference>
<organism evidence="8 9">
    <name type="scientific">Dissulfurirhabdus thermomarina</name>
    <dbReference type="NCBI Taxonomy" id="1765737"/>
    <lineage>
        <taxon>Bacteria</taxon>
        <taxon>Deltaproteobacteria</taxon>
        <taxon>Dissulfurirhabdaceae</taxon>
        <taxon>Dissulfurirhabdus</taxon>
    </lineage>
</organism>
<dbReference type="SFLD" id="SFLDG01123">
    <property type="entry name" value="methyltransferase_(Class_B)"/>
    <property type="match status" value="1"/>
</dbReference>
<evidence type="ECO:0000256" key="4">
    <source>
        <dbReference type="ARBA" id="ARBA00023004"/>
    </source>
</evidence>
<dbReference type="Gene3D" id="3.80.30.20">
    <property type="entry name" value="tm_1862 like domain"/>
    <property type="match status" value="1"/>
</dbReference>
<dbReference type="InterPro" id="IPR036724">
    <property type="entry name" value="Cobalamin-bd_sf"/>
</dbReference>
<dbReference type="GO" id="GO:0031419">
    <property type="term" value="F:cobalamin binding"/>
    <property type="evidence" value="ECO:0007669"/>
    <property type="project" value="InterPro"/>
</dbReference>
<evidence type="ECO:0000256" key="3">
    <source>
        <dbReference type="ARBA" id="ARBA00022723"/>
    </source>
</evidence>
<dbReference type="Proteomes" id="UP000469346">
    <property type="component" value="Unassembled WGS sequence"/>
</dbReference>
<comment type="cofactor">
    <cofactor evidence="1">
        <name>[4Fe-4S] cluster</name>
        <dbReference type="ChEBI" id="CHEBI:49883"/>
    </cofactor>
</comment>
<protein>
    <submittedName>
        <fullName evidence="8">Radical SAM protein</fullName>
    </submittedName>
</protein>
<keyword evidence="4" id="KW-0408">Iron</keyword>
<reference evidence="8 9" key="1">
    <citation type="submission" date="2020-02" db="EMBL/GenBank/DDBJ databases">
        <title>Comparative genomics of sulfur disproportionating microorganisms.</title>
        <authorList>
            <person name="Ward L.M."/>
            <person name="Bertran E."/>
            <person name="Johnston D.T."/>
        </authorList>
    </citation>
    <scope>NUCLEOTIDE SEQUENCE [LARGE SCALE GENOMIC DNA]</scope>
    <source>
        <strain evidence="8 9">DSM 100025</strain>
    </source>
</reference>
<proteinExistence type="predicted"/>
<dbReference type="PROSITE" id="PS51332">
    <property type="entry name" value="B12_BINDING"/>
    <property type="match status" value="1"/>
</dbReference>
<dbReference type="InterPro" id="IPR034466">
    <property type="entry name" value="Methyltransferase_Class_B"/>
</dbReference>
<dbReference type="PANTHER" id="PTHR43409">
    <property type="entry name" value="ANAEROBIC MAGNESIUM-PROTOPORPHYRIN IX MONOMETHYL ESTER CYCLASE-RELATED"/>
    <property type="match status" value="1"/>
</dbReference>
<dbReference type="RefSeq" id="WP_163297727.1">
    <property type="nucleotide sequence ID" value="NZ_JAAGRR010000009.1"/>
</dbReference>
<dbReference type="CDD" id="cd02068">
    <property type="entry name" value="radical_SAM_B12_BD"/>
    <property type="match status" value="1"/>
</dbReference>
<dbReference type="CDD" id="cd01335">
    <property type="entry name" value="Radical_SAM"/>
    <property type="match status" value="1"/>
</dbReference>
<dbReference type="PROSITE" id="PS51918">
    <property type="entry name" value="RADICAL_SAM"/>
    <property type="match status" value="1"/>
</dbReference>
<dbReference type="Gene3D" id="1.25.40.10">
    <property type="entry name" value="Tetratricopeptide repeat domain"/>
    <property type="match status" value="1"/>
</dbReference>
<dbReference type="GO" id="GO:0046872">
    <property type="term" value="F:metal ion binding"/>
    <property type="evidence" value="ECO:0007669"/>
    <property type="project" value="UniProtKB-KW"/>
</dbReference>
<name>A0A6N9TKE2_DISTH</name>
<evidence type="ECO:0000256" key="1">
    <source>
        <dbReference type="ARBA" id="ARBA00001966"/>
    </source>
</evidence>
<evidence type="ECO:0000313" key="9">
    <source>
        <dbReference type="Proteomes" id="UP000469346"/>
    </source>
</evidence>
<dbReference type="InterPro" id="IPR006158">
    <property type="entry name" value="Cobalamin-bd"/>
</dbReference>
<keyword evidence="9" id="KW-1185">Reference proteome</keyword>
<dbReference type="AlphaFoldDB" id="A0A6N9TKE2"/>
<feature type="domain" description="Radical SAM core" evidence="7">
    <location>
        <begin position="177"/>
        <end position="402"/>
    </location>
</feature>
<dbReference type="SMART" id="SM00729">
    <property type="entry name" value="Elp3"/>
    <property type="match status" value="1"/>
</dbReference>
<dbReference type="SFLD" id="SFLDS00029">
    <property type="entry name" value="Radical_SAM"/>
    <property type="match status" value="1"/>
</dbReference>
<dbReference type="GO" id="GO:0003824">
    <property type="term" value="F:catalytic activity"/>
    <property type="evidence" value="ECO:0007669"/>
    <property type="project" value="InterPro"/>
</dbReference>
<dbReference type="InterPro" id="IPR051198">
    <property type="entry name" value="BchE-like"/>
</dbReference>
<dbReference type="InterPro" id="IPR006638">
    <property type="entry name" value="Elp3/MiaA/NifB-like_rSAM"/>
</dbReference>
<dbReference type="GO" id="GO:0005829">
    <property type="term" value="C:cytosol"/>
    <property type="evidence" value="ECO:0007669"/>
    <property type="project" value="TreeGrafter"/>
</dbReference>
<dbReference type="SUPFAM" id="SSF102114">
    <property type="entry name" value="Radical SAM enzymes"/>
    <property type="match status" value="1"/>
</dbReference>
<dbReference type="InterPro" id="IPR023404">
    <property type="entry name" value="rSAM_horseshoe"/>
</dbReference>
<dbReference type="InterPro" id="IPR011990">
    <property type="entry name" value="TPR-like_helical_dom_sf"/>
</dbReference>
<evidence type="ECO:0000259" key="6">
    <source>
        <dbReference type="PROSITE" id="PS51332"/>
    </source>
</evidence>
<dbReference type="SFLD" id="SFLDG01082">
    <property type="entry name" value="B12-binding_domain_containing"/>
    <property type="match status" value="1"/>
</dbReference>
<dbReference type="GO" id="GO:0051539">
    <property type="term" value="F:4 iron, 4 sulfur cluster binding"/>
    <property type="evidence" value="ECO:0007669"/>
    <property type="project" value="UniProtKB-KW"/>
</dbReference>
<keyword evidence="3" id="KW-0479">Metal-binding</keyword>
<dbReference type="InterPro" id="IPR007197">
    <property type="entry name" value="rSAM"/>
</dbReference>
<dbReference type="InterPro" id="IPR058240">
    <property type="entry name" value="rSAM_sf"/>
</dbReference>
<dbReference type="SUPFAM" id="SSF48452">
    <property type="entry name" value="TPR-like"/>
    <property type="match status" value="1"/>
</dbReference>
<evidence type="ECO:0000256" key="5">
    <source>
        <dbReference type="ARBA" id="ARBA00023014"/>
    </source>
</evidence>
<dbReference type="Pfam" id="PF04055">
    <property type="entry name" value="Radical_SAM"/>
    <property type="match status" value="1"/>
</dbReference>
<gene>
    <name evidence="8" type="ORF">G3N55_01715</name>
</gene>
<dbReference type="EMBL" id="JAAGRR010000009">
    <property type="protein sequence ID" value="NDY41569.1"/>
    <property type="molecule type" value="Genomic_DNA"/>
</dbReference>
<evidence type="ECO:0000313" key="8">
    <source>
        <dbReference type="EMBL" id="NDY41569.1"/>
    </source>
</evidence>
<sequence>MKILLAYPPFSEERIRDEDVRAVPIGLYYVGARLLERGHRVRLANWHDVHRRPGEVARTLAEFRPDVLGLSLFNANRWGALAVAREAKRLDPSVRVVFGGVGATFLWRHFLAHFPEVDYVVIGEGEETMADLAAHLEAGGGAAPAAVPGLAFRGPEGPVRTAERPFIEDLDTLPDPARRFTFQHVVSSRGCPWNCRFCGSPRFWKRRVRFHSPDYFVGQIETLARKGVTYFFVSDDTFTLRKDRVIEICRRIADARLPVAWQAISRVNCVDGEVLYWMRRAGCRQISYGVESGSPRIRAFFEKRFTDDEVRRAFDLTRRFGILPRAYFIYGAPGESRKTIDASIRLMREIRPLALAAYVLDIYPGTRLYEEYKRRHRVSDDVWLSPAEDLLYFETDPALDGEKVHRLGRRLKRAFHEGLPEFAESLELEDRPELRPLHADFLSRLAMTFSHGEYARVGDIPRKAETAEVLFRRALEWHPLPAAYLGLGVLRQKARDFPGSIEVLEAGLARFPDDEQLHLCLAVSLMNTGDFAGALAHLERFPDSEAARRYLPVCRANL</sequence>
<accession>A0A6N9TKE2</accession>
<dbReference type="Gene3D" id="3.40.50.280">
    <property type="entry name" value="Cobalamin-binding domain"/>
    <property type="match status" value="1"/>
</dbReference>
<evidence type="ECO:0000256" key="2">
    <source>
        <dbReference type="ARBA" id="ARBA00022691"/>
    </source>
</evidence>
<keyword evidence="2" id="KW-0949">S-adenosyl-L-methionine</keyword>
<keyword evidence="5" id="KW-0411">Iron-sulfur</keyword>
<dbReference type="Pfam" id="PF02310">
    <property type="entry name" value="B12-binding"/>
    <property type="match status" value="1"/>
</dbReference>
<feature type="domain" description="B12-binding" evidence="6">
    <location>
        <begin position="1"/>
        <end position="143"/>
    </location>
</feature>